<proteinExistence type="predicted"/>
<dbReference type="Proteomes" id="UP001217089">
    <property type="component" value="Unassembled WGS sequence"/>
</dbReference>
<reference evidence="1 2" key="1">
    <citation type="submission" date="2022-12" db="EMBL/GenBank/DDBJ databases">
        <title>Chromosome-level genome of Tegillarca granosa.</title>
        <authorList>
            <person name="Kim J."/>
        </authorList>
    </citation>
    <scope>NUCLEOTIDE SEQUENCE [LARGE SCALE GENOMIC DNA]</scope>
    <source>
        <strain evidence="1">Teg-2019</strain>
        <tissue evidence="1">Adductor muscle</tissue>
    </source>
</reference>
<protein>
    <submittedName>
        <fullName evidence="1">Uncharacterized protein</fullName>
    </submittedName>
</protein>
<gene>
    <name evidence="1" type="ORF">KUTeg_007764</name>
</gene>
<sequence length="124" mass="13551">MVLRSTVCGRKVKNFRCLDRAAKHYDAGDLQDTSFAQIDEATVNIKGSCGASMKKTVYVVYVCVTCRWEIHSGLCILLAQSCSHIGGLLFAVSNITTTTVKQSAGQGEDSCTSKLCQWKIPRQV</sequence>
<evidence type="ECO:0000313" key="2">
    <source>
        <dbReference type="Proteomes" id="UP001217089"/>
    </source>
</evidence>
<name>A0ABQ9FE94_TEGGR</name>
<keyword evidence="2" id="KW-1185">Reference proteome</keyword>
<evidence type="ECO:0000313" key="1">
    <source>
        <dbReference type="EMBL" id="KAJ8315614.1"/>
    </source>
</evidence>
<organism evidence="1 2">
    <name type="scientific">Tegillarca granosa</name>
    <name type="common">Malaysian cockle</name>
    <name type="synonym">Anadara granosa</name>
    <dbReference type="NCBI Taxonomy" id="220873"/>
    <lineage>
        <taxon>Eukaryota</taxon>
        <taxon>Metazoa</taxon>
        <taxon>Spiralia</taxon>
        <taxon>Lophotrochozoa</taxon>
        <taxon>Mollusca</taxon>
        <taxon>Bivalvia</taxon>
        <taxon>Autobranchia</taxon>
        <taxon>Pteriomorphia</taxon>
        <taxon>Arcoida</taxon>
        <taxon>Arcoidea</taxon>
        <taxon>Arcidae</taxon>
        <taxon>Tegillarca</taxon>
    </lineage>
</organism>
<accession>A0ABQ9FE94</accession>
<dbReference type="EMBL" id="JARBDR010000337">
    <property type="protein sequence ID" value="KAJ8315614.1"/>
    <property type="molecule type" value="Genomic_DNA"/>
</dbReference>
<comment type="caution">
    <text evidence="1">The sequence shown here is derived from an EMBL/GenBank/DDBJ whole genome shotgun (WGS) entry which is preliminary data.</text>
</comment>